<name>A0A6N6MM68_9HYPH</name>
<proteinExistence type="predicted"/>
<accession>A0A6N6MM68</accession>
<dbReference type="RefSeq" id="WP_150964604.1">
    <property type="nucleotide sequence ID" value="NZ_VZZJ01000013.1"/>
</dbReference>
<keyword evidence="2" id="KW-1185">Reference proteome</keyword>
<gene>
    <name evidence="1" type="ORF">F6X51_15570</name>
</gene>
<dbReference type="AlphaFoldDB" id="A0A6N6MM68"/>
<organism evidence="1 2">
    <name type="scientific">Methylobacterium planeticum</name>
    <dbReference type="NCBI Taxonomy" id="2615211"/>
    <lineage>
        <taxon>Bacteria</taxon>
        <taxon>Pseudomonadati</taxon>
        <taxon>Pseudomonadota</taxon>
        <taxon>Alphaproteobacteria</taxon>
        <taxon>Hyphomicrobiales</taxon>
        <taxon>Methylobacteriaceae</taxon>
        <taxon>Methylobacterium</taxon>
    </lineage>
</organism>
<reference evidence="1 2" key="1">
    <citation type="submission" date="2019-09" db="EMBL/GenBank/DDBJ databases">
        <title>YIM 132548 draft genome.</title>
        <authorList>
            <person name="Jiang L."/>
        </authorList>
    </citation>
    <scope>NUCLEOTIDE SEQUENCE [LARGE SCALE GENOMIC DNA]</scope>
    <source>
        <strain evidence="1 2">YIM 132548</strain>
    </source>
</reference>
<sequence>MTDSPTPTPPPDLDAYAAQAATLLGLPLDPAWAGSVAANLRVLRAAADLVEGFPLPDEAEAAPVFAP</sequence>
<dbReference type="Proteomes" id="UP000441523">
    <property type="component" value="Unassembled WGS sequence"/>
</dbReference>
<comment type="caution">
    <text evidence="1">The sequence shown here is derived from an EMBL/GenBank/DDBJ whole genome shotgun (WGS) entry which is preliminary data.</text>
</comment>
<dbReference type="InterPro" id="IPR025148">
    <property type="entry name" value="AtzG-like"/>
</dbReference>
<dbReference type="Pfam" id="PF13318">
    <property type="entry name" value="AtzG-like"/>
    <property type="match status" value="1"/>
</dbReference>
<protein>
    <submittedName>
        <fullName evidence="1">DUF4089 domain-containing protein</fullName>
    </submittedName>
</protein>
<dbReference type="EMBL" id="VZZJ01000013">
    <property type="protein sequence ID" value="KAB1072412.1"/>
    <property type="molecule type" value="Genomic_DNA"/>
</dbReference>
<evidence type="ECO:0000313" key="2">
    <source>
        <dbReference type="Proteomes" id="UP000441523"/>
    </source>
</evidence>
<evidence type="ECO:0000313" key="1">
    <source>
        <dbReference type="EMBL" id="KAB1072412.1"/>
    </source>
</evidence>